<dbReference type="Pfam" id="PF05045">
    <property type="entry name" value="RgpF"/>
    <property type="match status" value="1"/>
</dbReference>
<accession>A0A0H2LV19</accession>
<organism evidence="3 4">
    <name type="scientific">Variovorax paradoxus</name>
    <dbReference type="NCBI Taxonomy" id="34073"/>
    <lineage>
        <taxon>Bacteria</taxon>
        <taxon>Pseudomonadati</taxon>
        <taxon>Pseudomonadota</taxon>
        <taxon>Betaproteobacteria</taxon>
        <taxon>Burkholderiales</taxon>
        <taxon>Comamonadaceae</taxon>
        <taxon>Variovorax</taxon>
    </lineage>
</organism>
<evidence type="ECO:0000313" key="4">
    <source>
        <dbReference type="Proteomes" id="UP000035170"/>
    </source>
</evidence>
<evidence type="ECO:0000313" key="3">
    <source>
        <dbReference type="EMBL" id="KLN54093.1"/>
    </source>
</evidence>
<dbReference type="Proteomes" id="UP000035170">
    <property type="component" value="Unassembled WGS sequence"/>
</dbReference>
<protein>
    <submittedName>
        <fullName evidence="3">Rhamnan synthesis protein F</fullName>
    </submittedName>
</protein>
<keyword evidence="4" id="KW-1185">Reference proteome</keyword>
<dbReference type="RefSeq" id="WP_080966634.1">
    <property type="nucleotide sequence ID" value="NZ_JZWI01000026.1"/>
</dbReference>
<comment type="caution">
    <text evidence="3">The sequence shown here is derived from an EMBL/GenBank/DDBJ whole genome shotgun (WGS) entry which is preliminary data.</text>
</comment>
<dbReference type="AlphaFoldDB" id="A0A0H2LV19"/>
<dbReference type="Gene3D" id="3.40.50.11090">
    <property type="match status" value="1"/>
</dbReference>
<dbReference type="Pfam" id="PF21374">
    <property type="entry name" value="WsaF_N"/>
    <property type="match status" value="1"/>
</dbReference>
<dbReference type="GO" id="GO:0030247">
    <property type="term" value="F:polysaccharide binding"/>
    <property type="evidence" value="ECO:0007669"/>
    <property type="project" value="InterPro"/>
</dbReference>
<evidence type="ECO:0000259" key="1">
    <source>
        <dbReference type="Pfam" id="PF21374"/>
    </source>
</evidence>
<dbReference type="Gene3D" id="3.40.50.2000">
    <property type="entry name" value="Glycogen Phosphorylase B"/>
    <property type="match status" value="1"/>
</dbReference>
<dbReference type="PATRIC" id="fig|34073.19.peg.4767"/>
<proteinExistence type="predicted"/>
<dbReference type="EMBL" id="JZWI01000026">
    <property type="protein sequence ID" value="KLN54093.1"/>
    <property type="molecule type" value="Genomic_DNA"/>
</dbReference>
<dbReference type="InterPro" id="IPR048510">
    <property type="entry name" value="WsaF_N"/>
</dbReference>
<dbReference type="InterPro" id="IPR007739">
    <property type="entry name" value="RgpF"/>
</dbReference>
<dbReference type="InterPro" id="IPR055050">
    <property type="entry name" value="WsaF_C"/>
</dbReference>
<gene>
    <name evidence="3" type="ORF">VPARA_46610</name>
</gene>
<dbReference type="Pfam" id="PF22772">
    <property type="entry name" value="WsaF_C"/>
    <property type="match status" value="1"/>
</dbReference>
<sequence>MSKILFYVHYNKNSDLHAHVLYQIKKIRAAYGRIVFISNSPLSSVHKNALSLHVDEIFERANVGFDFYAWKEAVDREGCEKISSYDSVTLMNDTCFGPLFDLEEAHARMSLDPCDFWGMINHRQGSEIIPELGINISEHVQSFFLVFKRTVVQSSSWRLFWASVECEVDVYQVIAKYEIGLTQTLRDAGFAYKVLLDTLNLELSREELSYVPVDYCLNDRLPFLKIKALLQHKNPRHVIGEIERVSNYPIGLIEEYISKDFQPDRSMPYCDKVLNIYSPTSLRLSGAEGKSIAIHVHVFYIDVWRRYVDYLRALDFPYALFITTDTKGKAKDIQALLPEKNSSDLEAREIVVLENRGRDILPWVDISEKLSDYDFVLHAHTKRSPTAADWVGASWQQDIFDTMLEQAGKIINSFQENPNLGIVIPDIPRYWRYVAPVRRETEAPFIGMMNDLWEKMRCEKKVDFENSPTFIMPYGTMFWYRPRALKKITSLALSKEVPDEPLPEKSVLHAIERLVVYVAWDAGFDYKIVPPKEIASGFADSLVRNQQPIQPPVIEMTTQHSMAAIKKDSNERGKMTLIRRAVAKLKILAHPKKITKMLTPYGMVRLYQKIIELRRAREHQMREDQAPLTHANQITENKTSSVPCIKSGDYWLRAHRHLHPMNIVPDPGAEKCLNLVISSLGRAQLFGGIATCTGVATVLARALDLPLRIITRDGGASHEQYLGIMSAMGIEPWGAVSFYSDSSRDDLGRNCPSVYSSDSDIFLASSWWTATALRKSVKNENVYHIIQEDELMFYQRGDDYLDCWSSLNAPASKYIVNSNYLHAWFKEAYPQIYKSSVVFDPVFSRNAAEISLEKKSYNLFFYARMTNPRNLFWFGVRVIDDCFKCGILDPDEWNIFFAGDDSIPQLEFFGGKKTVNLGILSWEEYKKFLQDVDLGLCLIHTPHPGYPVYDVASSGGVAVTNTLYTKSSFPSSANIIACDLSEDAFMDGMKRAAALAKDGSTRRENYLRQSIPSSWEESLLDVVNFVKRESQRS</sequence>
<feature type="domain" description="WsaF C-terminal" evidence="2">
    <location>
        <begin position="858"/>
        <end position="988"/>
    </location>
</feature>
<feature type="domain" description="WsaF N-terminal" evidence="1">
    <location>
        <begin position="673"/>
        <end position="811"/>
    </location>
</feature>
<reference evidence="3 4" key="1">
    <citation type="submission" date="2015-03" db="EMBL/GenBank/DDBJ databases">
        <title>Genome sequence of Variovorax paradoxus TBEA6.</title>
        <authorList>
            <person name="Poehlein A."/>
            <person name="Schuldes J."/>
            <person name="Wuebbeler J.H."/>
            <person name="Hiessl S."/>
            <person name="Steinbuechel A."/>
            <person name="Daniel R."/>
        </authorList>
    </citation>
    <scope>NUCLEOTIDE SEQUENCE [LARGE SCALE GENOMIC DNA]</scope>
    <source>
        <strain evidence="3 4">TBEA6</strain>
    </source>
</reference>
<evidence type="ECO:0000259" key="2">
    <source>
        <dbReference type="Pfam" id="PF22772"/>
    </source>
</evidence>
<name>A0A0H2LV19_VARPD</name>